<evidence type="ECO:0000256" key="6">
    <source>
        <dbReference type="ARBA" id="ARBA00023136"/>
    </source>
</evidence>
<feature type="transmembrane region" description="Helical" evidence="7">
    <location>
        <begin position="7"/>
        <end position="32"/>
    </location>
</feature>
<dbReference type="InterPro" id="IPR050809">
    <property type="entry name" value="UgpAE/MalFG_permease"/>
</dbReference>
<feature type="transmembrane region" description="Helical" evidence="7">
    <location>
        <begin position="202"/>
        <end position="226"/>
    </location>
</feature>
<dbReference type="SUPFAM" id="SSF161098">
    <property type="entry name" value="MetI-like"/>
    <property type="match status" value="1"/>
</dbReference>
<comment type="caution">
    <text evidence="9">The sequence shown here is derived from an EMBL/GenBank/DDBJ whole genome shotgun (WGS) entry which is preliminary data.</text>
</comment>
<organism evidence="9 10">
    <name type="scientific">Cohnella silvisoli</name>
    <dbReference type="NCBI Taxonomy" id="2873699"/>
    <lineage>
        <taxon>Bacteria</taxon>
        <taxon>Bacillati</taxon>
        <taxon>Bacillota</taxon>
        <taxon>Bacilli</taxon>
        <taxon>Bacillales</taxon>
        <taxon>Paenibacillaceae</taxon>
        <taxon>Cohnella</taxon>
    </lineage>
</organism>
<evidence type="ECO:0000256" key="7">
    <source>
        <dbReference type="RuleBase" id="RU363032"/>
    </source>
</evidence>
<dbReference type="InterPro" id="IPR000515">
    <property type="entry name" value="MetI-like"/>
</dbReference>
<proteinExistence type="inferred from homology"/>
<comment type="subcellular location">
    <subcellularLocation>
        <location evidence="1 7">Cell membrane</location>
        <topology evidence="1 7">Multi-pass membrane protein</topology>
    </subcellularLocation>
</comment>
<dbReference type="RefSeq" id="WP_232189532.1">
    <property type="nucleotide sequence ID" value="NZ_JAIOAP010000020.1"/>
</dbReference>
<dbReference type="Proteomes" id="UP001493487">
    <property type="component" value="Unassembled WGS sequence"/>
</dbReference>
<keyword evidence="2 7" id="KW-0813">Transport</keyword>
<dbReference type="PANTHER" id="PTHR43227">
    <property type="entry name" value="BLL4140 PROTEIN"/>
    <property type="match status" value="1"/>
</dbReference>
<evidence type="ECO:0000256" key="1">
    <source>
        <dbReference type="ARBA" id="ARBA00004651"/>
    </source>
</evidence>
<dbReference type="Gene3D" id="1.10.3720.10">
    <property type="entry name" value="MetI-like"/>
    <property type="match status" value="1"/>
</dbReference>
<feature type="transmembrane region" description="Helical" evidence="7">
    <location>
        <begin position="155"/>
        <end position="181"/>
    </location>
</feature>
<evidence type="ECO:0000256" key="2">
    <source>
        <dbReference type="ARBA" id="ARBA00022448"/>
    </source>
</evidence>
<keyword evidence="5 7" id="KW-1133">Transmembrane helix</keyword>
<sequence>MPTSGRLRWFIFIGLAPSVALFLLFVIAPMIWSVYYGFYDWSGIGDSRFIKLDNYKEVFDDPVFWKALKNNLIVVAASVFGQVPIALILALVLRKTSLFQRIVRGAIFMPMVLSSVVIGMIWQYMYHPQVGILNFALDWLQLGNLKRQWLGDPDIAMYSLTVPIVWNYIGLYLLLFMAALSNTPAEVDDAAKIDGASGARKLFAVTLPMIWGTIQVAVILCIAGSLKAFDLVFVMTGGGPAHGTELLATYMYNNTFNIYRFGYGSAISTVTIIISFMFIIISQLLLRRDQRQF</sequence>
<evidence type="ECO:0000256" key="3">
    <source>
        <dbReference type="ARBA" id="ARBA00022475"/>
    </source>
</evidence>
<keyword evidence="10" id="KW-1185">Reference proteome</keyword>
<dbReference type="CDD" id="cd06261">
    <property type="entry name" value="TM_PBP2"/>
    <property type="match status" value="1"/>
</dbReference>
<dbReference type="EMBL" id="JASKHM010000021">
    <property type="protein sequence ID" value="MEQ4486444.1"/>
    <property type="molecule type" value="Genomic_DNA"/>
</dbReference>
<keyword evidence="6 7" id="KW-0472">Membrane</keyword>
<evidence type="ECO:0000259" key="8">
    <source>
        <dbReference type="PROSITE" id="PS50928"/>
    </source>
</evidence>
<evidence type="ECO:0000256" key="4">
    <source>
        <dbReference type="ARBA" id="ARBA00022692"/>
    </source>
</evidence>
<dbReference type="PANTHER" id="PTHR43227:SF11">
    <property type="entry name" value="BLL4140 PROTEIN"/>
    <property type="match status" value="1"/>
</dbReference>
<dbReference type="PROSITE" id="PS50928">
    <property type="entry name" value="ABC_TM1"/>
    <property type="match status" value="1"/>
</dbReference>
<feature type="transmembrane region" description="Helical" evidence="7">
    <location>
        <begin position="105"/>
        <end position="125"/>
    </location>
</feature>
<feature type="transmembrane region" description="Helical" evidence="7">
    <location>
        <begin position="261"/>
        <end position="286"/>
    </location>
</feature>
<name>A0ABV1L2A4_9BACL</name>
<evidence type="ECO:0000313" key="10">
    <source>
        <dbReference type="Proteomes" id="UP001493487"/>
    </source>
</evidence>
<keyword evidence="4 7" id="KW-0812">Transmembrane</keyword>
<keyword evidence="3" id="KW-1003">Cell membrane</keyword>
<evidence type="ECO:0000256" key="5">
    <source>
        <dbReference type="ARBA" id="ARBA00022989"/>
    </source>
</evidence>
<feature type="transmembrane region" description="Helical" evidence="7">
    <location>
        <begin position="72"/>
        <end position="93"/>
    </location>
</feature>
<comment type="similarity">
    <text evidence="7">Belongs to the binding-protein-dependent transport system permease family.</text>
</comment>
<evidence type="ECO:0000313" key="9">
    <source>
        <dbReference type="EMBL" id="MEQ4486444.1"/>
    </source>
</evidence>
<gene>
    <name evidence="9" type="ORF">QJS35_29140</name>
</gene>
<protein>
    <submittedName>
        <fullName evidence="9">Sugar ABC transporter permease</fullName>
    </submittedName>
</protein>
<reference evidence="9 10" key="1">
    <citation type="journal article" date="2023" name="Genome Announc.">
        <title>Pan-Genome Analyses of the Genus Cohnella and Proposal of the Novel Species Cohnella silvisoli sp. nov., Isolated from Forest Soil.</title>
        <authorList>
            <person name="Wang C."/>
            <person name="Mao L."/>
            <person name="Bao G."/>
            <person name="Zhu H."/>
        </authorList>
    </citation>
    <scope>NUCLEOTIDE SEQUENCE [LARGE SCALE GENOMIC DNA]</scope>
    <source>
        <strain evidence="9 10">NL03-T5-1</strain>
    </source>
</reference>
<dbReference type="InterPro" id="IPR035906">
    <property type="entry name" value="MetI-like_sf"/>
</dbReference>
<feature type="domain" description="ABC transmembrane type-1" evidence="8">
    <location>
        <begin position="68"/>
        <end position="282"/>
    </location>
</feature>
<accession>A0ABV1L2A4</accession>
<dbReference type="Pfam" id="PF00528">
    <property type="entry name" value="BPD_transp_1"/>
    <property type="match status" value="1"/>
</dbReference>